<protein>
    <submittedName>
        <fullName evidence="10">Protein kinase</fullName>
    </submittedName>
</protein>
<dbReference type="Gene3D" id="3.30.200.20">
    <property type="entry name" value="Phosphorylase Kinase, domain 1"/>
    <property type="match status" value="1"/>
</dbReference>
<keyword evidence="2 5" id="KW-0547">Nucleotide-binding</keyword>
<evidence type="ECO:0000313" key="10">
    <source>
        <dbReference type="EMBL" id="KFA89105.1"/>
    </source>
</evidence>
<keyword evidence="8" id="KW-0472">Membrane</keyword>
<accession>A0A084SKX0</accession>
<dbReference type="SMART" id="SM00220">
    <property type="entry name" value="S_TKc"/>
    <property type="match status" value="1"/>
</dbReference>
<dbReference type="Gene3D" id="1.10.510.10">
    <property type="entry name" value="Transferase(Phosphotransferase) domain 1"/>
    <property type="match status" value="1"/>
</dbReference>
<dbReference type="EMBL" id="JPMI01000262">
    <property type="protein sequence ID" value="KFA89105.1"/>
    <property type="molecule type" value="Genomic_DNA"/>
</dbReference>
<proteinExistence type="predicted"/>
<keyword evidence="1" id="KW-0808">Transferase</keyword>
<feature type="compositionally biased region" description="Basic and acidic residues" evidence="7">
    <location>
        <begin position="40"/>
        <end position="82"/>
    </location>
</feature>
<dbReference type="PROSITE" id="PS00107">
    <property type="entry name" value="PROTEIN_KINASE_ATP"/>
    <property type="match status" value="1"/>
</dbReference>
<feature type="coiled-coil region" evidence="6">
    <location>
        <begin position="473"/>
        <end position="500"/>
    </location>
</feature>
<dbReference type="InterPro" id="IPR000719">
    <property type="entry name" value="Prot_kinase_dom"/>
</dbReference>
<evidence type="ECO:0000256" key="3">
    <source>
        <dbReference type="ARBA" id="ARBA00022777"/>
    </source>
</evidence>
<dbReference type="InterPro" id="IPR008271">
    <property type="entry name" value="Ser/Thr_kinase_AS"/>
</dbReference>
<gene>
    <name evidence="10" type="ORF">Q664_37055</name>
</gene>
<keyword evidence="3 10" id="KW-0418">Kinase</keyword>
<dbReference type="CDD" id="cd14014">
    <property type="entry name" value="STKc_PknB_like"/>
    <property type="match status" value="1"/>
</dbReference>
<feature type="binding site" evidence="5">
    <location>
        <position position="164"/>
    </location>
    <ligand>
        <name>ATP</name>
        <dbReference type="ChEBI" id="CHEBI:30616"/>
    </ligand>
</feature>
<feature type="domain" description="Protein kinase" evidence="9">
    <location>
        <begin position="135"/>
        <end position="394"/>
    </location>
</feature>
<dbReference type="PROSITE" id="PS50011">
    <property type="entry name" value="PROTEIN_KINASE_DOM"/>
    <property type="match status" value="1"/>
</dbReference>
<dbReference type="SUPFAM" id="SSF48439">
    <property type="entry name" value="Protein prenylyltransferase"/>
    <property type="match status" value="1"/>
</dbReference>
<evidence type="ECO:0000259" key="9">
    <source>
        <dbReference type="PROSITE" id="PS50011"/>
    </source>
</evidence>
<dbReference type="AlphaFoldDB" id="A0A084SKX0"/>
<dbReference type="PROSITE" id="PS00108">
    <property type="entry name" value="PROTEIN_KINASE_ST"/>
    <property type="match status" value="1"/>
</dbReference>
<evidence type="ECO:0000313" key="11">
    <source>
        <dbReference type="Proteomes" id="UP000028547"/>
    </source>
</evidence>
<name>A0A084SKX0_9BACT</name>
<feature type="region of interest" description="Disordered" evidence="7">
    <location>
        <begin position="40"/>
        <end position="128"/>
    </location>
</feature>
<feature type="transmembrane region" description="Helical" evidence="8">
    <location>
        <begin position="418"/>
        <end position="439"/>
    </location>
</feature>
<keyword evidence="8" id="KW-1133">Transmembrane helix</keyword>
<keyword evidence="8" id="KW-0812">Transmembrane</keyword>
<dbReference type="GO" id="GO:0004674">
    <property type="term" value="F:protein serine/threonine kinase activity"/>
    <property type="evidence" value="ECO:0007669"/>
    <property type="project" value="TreeGrafter"/>
</dbReference>
<sequence>MSSTGAKREAYEEELLLALDEGLLSHEEAEALREEALRLERGPLELLRERGKLSEDTLLMLREELSGEDTGRHQDTGRRDNPDTGGAQPEEAATLAPGAASPAPTPSGSPSPSSGGPASSAPREPAFPVPGWDRYQPVRFLGQGGMGLVFLAYDPLLRRNVALKFVRGEDPELARRFLAEARAQARVRHERVCEVYEVGEVHGRGFIAMRYVDGQPLGQLAGSLTLEQKVLLLRQAAEGVHAAHRAGLVHRDIKPANIVVERTQDGSLSPFVMDFGLARDWKEEGTASGEVLGTPHYMAPEQARGEASQLDRRVDVYALGASLYALLTGQPPFTGANALEVINRLQSEEPRPPRALDKDIPADLEAIVLKCLEKERPARYDSARALVEDLDRFLSGEPVLARQGLGYRLRKKARKHRVLLSLGSAALLVVMLALGQAVLARREVAERERLSRSFTERVERMEAAARYSALSRLHDTREDREALRAEMAALEAEVQQAGEHAVGPGQYALGRALLALDDKEGARERLESAWAHGYREPRVAWALALVLGHLYQEQLLQEVERRSPEQREARRREVQQRYRDPALAYLRQAEGPDVPAPPLYVKALLAFFEDRHEEALAHLDAMGTTQPWFHEGPLLRGDIFLARANQRWSQGEPAAAQKDLDAGRQAYASAIATAESSPTVHSSLAMLEASALVMELYGQGNVLPHYERGLEVLSRALTAAPDHAPSHLAVARLHRRLAEHRLQKGGDGVEPLLEKSLAAARTAQELAPSDRATLSMAVIYRLWARYRQQRGKDPREQLRLALESFERVRPQGRDSPFFIILGMTWRVWADYESEHGGEPLVAQGKAIDAYLAAIHLDEKQADAWINLGGVYRKRATTQGAPDKAGDLARARDAMERALKLNPANAVACYQGAYASALLARHHRDRGEEYGPHQEKALALYRRGLAINPKLPQLHDGLGAALLWQAEQVWDDGGDPEPLLAEAWKAFEQSRDVAPQQAYAHHNLGEVRVTRALFQLARREDPGPGLRAALESYRQALALLPGDADLWANQARAHVLLATWTLEQGGDPRPELGEAEKSLTKARELHPRLGNAWRYLGEALGVRARWRARQDKARDEDFEQAAKAWHQALELEPRRPEYQLAASGFYRDWAGWKQQRGLDGAPELERALELAGQPLASRPRWARARTVRASVLLAMAGPAVTARQQAWSHEAREELEQALAHNPHLEPEWRHRLTAPRRLVAGPPTP</sequence>
<dbReference type="InterPro" id="IPR017441">
    <property type="entry name" value="Protein_kinase_ATP_BS"/>
</dbReference>
<dbReference type="PANTHER" id="PTHR43289">
    <property type="entry name" value="MITOGEN-ACTIVATED PROTEIN KINASE KINASE KINASE 20-RELATED"/>
    <property type="match status" value="1"/>
</dbReference>
<evidence type="ECO:0000256" key="5">
    <source>
        <dbReference type="PROSITE-ProRule" id="PRU10141"/>
    </source>
</evidence>
<keyword evidence="6" id="KW-0175">Coiled coil</keyword>
<feature type="compositionally biased region" description="Low complexity" evidence="7">
    <location>
        <begin position="110"/>
        <end position="122"/>
    </location>
</feature>
<evidence type="ECO:0000256" key="1">
    <source>
        <dbReference type="ARBA" id="ARBA00022679"/>
    </source>
</evidence>
<dbReference type="Proteomes" id="UP000028547">
    <property type="component" value="Unassembled WGS sequence"/>
</dbReference>
<dbReference type="GO" id="GO:0005524">
    <property type="term" value="F:ATP binding"/>
    <property type="evidence" value="ECO:0007669"/>
    <property type="project" value="UniProtKB-UniRule"/>
</dbReference>
<dbReference type="SUPFAM" id="SSF56112">
    <property type="entry name" value="Protein kinase-like (PK-like)"/>
    <property type="match status" value="1"/>
</dbReference>
<evidence type="ECO:0000256" key="7">
    <source>
        <dbReference type="SAM" id="MobiDB-lite"/>
    </source>
</evidence>
<dbReference type="PANTHER" id="PTHR43289:SF6">
    <property type="entry name" value="SERINE_THREONINE-PROTEIN KINASE NEKL-3"/>
    <property type="match status" value="1"/>
</dbReference>
<organism evidence="10 11">
    <name type="scientific">Archangium violaceum Cb vi76</name>
    <dbReference type="NCBI Taxonomy" id="1406225"/>
    <lineage>
        <taxon>Bacteria</taxon>
        <taxon>Pseudomonadati</taxon>
        <taxon>Myxococcota</taxon>
        <taxon>Myxococcia</taxon>
        <taxon>Myxococcales</taxon>
        <taxon>Cystobacterineae</taxon>
        <taxon>Archangiaceae</taxon>
        <taxon>Archangium</taxon>
    </lineage>
</organism>
<dbReference type="InterPro" id="IPR011990">
    <property type="entry name" value="TPR-like_helical_dom_sf"/>
</dbReference>
<reference evidence="10 11" key="1">
    <citation type="submission" date="2014-07" db="EMBL/GenBank/DDBJ databases">
        <title>Draft Genome Sequence of Gephyronic Acid Producer, Cystobacter violaceus Strain Cb vi76.</title>
        <authorList>
            <person name="Stevens D.C."/>
            <person name="Young J."/>
            <person name="Carmichael R."/>
            <person name="Tan J."/>
            <person name="Taylor R.E."/>
        </authorList>
    </citation>
    <scope>NUCLEOTIDE SEQUENCE [LARGE SCALE GENOMIC DNA]</scope>
    <source>
        <strain evidence="10 11">Cb vi76</strain>
    </source>
</reference>
<feature type="compositionally biased region" description="Low complexity" evidence="7">
    <location>
        <begin position="92"/>
        <end position="102"/>
    </location>
</feature>
<keyword evidence="4 5" id="KW-0067">ATP-binding</keyword>
<evidence type="ECO:0000256" key="8">
    <source>
        <dbReference type="SAM" id="Phobius"/>
    </source>
</evidence>
<dbReference type="InterPro" id="IPR011009">
    <property type="entry name" value="Kinase-like_dom_sf"/>
</dbReference>
<dbReference type="Pfam" id="PF00069">
    <property type="entry name" value="Pkinase"/>
    <property type="match status" value="1"/>
</dbReference>
<comment type="caution">
    <text evidence="10">The sequence shown here is derived from an EMBL/GenBank/DDBJ whole genome shotgun (WGS) entry which is preliminary data.</text>
</comment>
<dbReference type="Gene3D" id="1.25.40.10">
    <property type="entry name" value="Tetratricopeptide repeat domain"/>
    <property type="match status" value="5"/>
</dbReference>
<evidence type="ECO:0000256" key="4">
    <source>
        <dbReference type="ARBA" id="ARBA00022840"/>
    </source>
</evidence>
<evidence type="ECO:0000256" key="2">
    <source>
        <dbReference type="ARBA" id="ARBA00022741"/>
    </source>
</evidence>
<evidence type="ECO:0000256" key="6">
    <source>
        <dbReference type="SAM" id="Coils"/>
    </source>
</evidence>
<dbReference type="SUPFAM" id="SSF48452">
    <property type="entry name" value="TPR-like"/>
    <property type="match status" value="2"/>
</dbReference>
<dbReference type="RefSeq" id="WP_043406464.1">
    <property type="nucleotide sequence ID" value="NZ_JPMI01000262.1"/>
</dbReference>